<dbReference type="PROSITE" id="PS00211">
    <property type="entry name" value="ABC_TRANSPORTER_1"/>
    <property type="match status" value="1"/>
</dbReference>
<keyword evidence="7" id="KW-1278">Translocase</keyword>
<name>A0ABU9B855_9BURK</name>
<dbReference type="PANTHER" id="PTHR43790">
    <property type="entry name" value="CARBOHYDRATE TRANSPORT ATP-BINDING PROTEIN MG119-RELATED"/>
    <property type="match status" value="1"/>
</dbReference>
<dbReference type="SMART" id="SM00382">
    <property type="entry name" value="AAA"/>
    <property type="match status" value="2"/>
</dbReference>
<dbReference type="InterPro" id="IPR050107">
    <property type="entry name" value="ABC_carbohydrate_import_ATPase"/>
</dbReference>
<evidence type="ECO:0000256" key="1">
    <source>
        <dbReference type="ARBA" id="ARBA00022448"/>
    </source>
</evidence>
<dbReference type="Pfam" id="PF00005">
    <property type="entry name" value="ABC_tran"/>
    <property type="match status" value="2"/>
</dbReference>
<dbReference type="GO" id="GO:0005524">
    <property type="term" value="F:ATP binding"/>
    <property type="evidence" value="ECO:0007669"/>
    <property type="project" value="UniProtKB-KW"/>
</dbReference>
<evidence type="ECO:0000256" key="6">
    <source>
        <dbReference type="ARBA" id="ARBA00022840"/>
    </source>
</evidence>
<feature type="domain" description="ABC transporter" evidence="9">
    <location>
        <begin position="262"/>
        <end position="504"/>
    </location>
</feature>
<dbReference type="PROSITE" id="PS50893">
    <property type="entry name" value="ABC_TRANSPORTER_2"/>
    <property type="match status" value="2"/>
</dbReference>
<proteinExistence type="predicted"/>
<evidence type="ECO:0000256" key="7">
    <source>
        <dbReference type="ARBA" id="ARBA00022967"/>
    </source>
</evidence>
<sequence length="505" mass="53701">MSGGREIVLSARHVAKRYGSVQALKGVNFDIHRGQVTTLFGENGAGKSTLMKILSGVITPSSGEIVLDGEPVVLGSADEARARGIAIIHQELCLAPNLTVRDNIFMGRELRDRAGLVDDAEQARRTRALMAELEEDIDPLTPVGELRLGQQQIVEIARALSADSRILIMDEPTSALSATEVESLFKVIRDLTARGVSIVYISHHLEEALQITDHAVVLRDGTMTARAPRAEIDLPWIVRHMVGDHYDLGRPPTGYAFGEVALSIRDAVVTEASGAEVVDHLSLDVRAGEIVCIYGLMGAGRTELLEAVAGRTALAEGSTRLCGEDLAGLGIAGRIARGLALVPEDRQRDGLVQTMSVGQNLTLASIGAFVRGLFTSPGRERALVEASIRDVTVKTDGGDAAIGSLSGGNQQKVVIGKMLATHPRVLLLDEPSRGIDIGAKAEVFKLLAERARRGLAVVFSTSEVSECLGVAHRIVVMRRGRIAAEFGADATKDMIMAASGEAVVA</sequence>
<accession>A0ABU9B855</accession>
<evidence type="ECO:0000256" key="5">
    <source>
        <dbReference type="ARBA" id="ARBA00022741"/>
    </source>
</evidence>
<keyword evidence="6 10" id="KW-0067">ATP-binding</keyword>
<feature type="domain" description="ABC transporter" evidence="9">
    <location>
        <begin position="9"/>
        <end position="245"/>
    </location>
</feature>
<gene>
    <name evidence="10" type="ORF">AACH11_08820</name>
</gene>
<keyword evidence="8" id="KW-0472">Membrane</keyword>
<protein>
    <submittedName>
        <fullName evidence="10">Sugar ABC transporter ATP-binding protein</fullName>
    </submittedName>
</protein>
<dbReference type="Proteomes" id="UP001368500">
    <property type="component" value="Unassembled WGS sequence"/>
</dbReference>
<dbReference type="InterPro" id="IPR003593">
    <property type="entry name" value="AAA+_ATPase"/>
</dbReference>
<keyword evidence="1" id="KW-0813">Transport</keyword>
<evidence type="ECO:0000256" key="4">
    <source>
        <dbReference type="ARBA" id="ARBA00022737"/>
    </source>
</evidence>
<dbReference type="CDD" id="cd03215">
    <property type="entry name" value="ABC_Carb_Monos_II"/>
    <property type="match status" value="1"/>
</dbReference>
<dbReference type="EMBL" id="JBBUTF010000006">
    <property type="protein sequence ID" value="MEK8026062.1"/>
    <property type="molecule type" value="Genomic_DNA"/>
</dbReference>
<evidence type="ECO:0000313" key="11">
    <source>
        <dbReference type="Proteomes" id="UP001368500"/>
    </source>
</evidence>
<dbReference type="PANTHER" id="PTHR43790:SF3">
    <property type="entry name" value="D-ALLOSE IMPORT ATP-BINDING PROTEIN ALSA-RELATED"/>
    <property type="match status" value="1"/>
</dbReference>
<dbReference type="InterPro" id="IPR003439">
    <property type="entry name" value="ABC_transporter-like_ATP-bd"/>
</dbReference>
<evidence type="ECO:0000256" key="8">
    <source>
        <dbReference type="ARBA" id="ARBA00023136"/>
    </source>
</evidence>
<evidence type="ECO:0000256" key="3">
    <source>
        <dbReference type="ARBA" id="ARBA00022597"/>
    </source>
</evidence>
<reference evidence="10 11" key="1">
    <citation type="submission" date="2024-04" db="EMBL/GenBank/DDBJ databases">
        <title>Novel species of the genus Ideonella isolated from streams.</title>
        <authorList>
            <person name="Lu H."/>
        </authorList>
    </citation>
    <scope>NUCLEOTIDE SEQUENCE [LARGE SCALE GENOMIC DNA]</scope>
    <source>
        <strain evidence="10 11">BYS139W</strain>
    </source>
</reference>
<keyword evidence="4" id="KW-0677">Repeat</keyword>
<evidence type="ECO:0000259" key="9">
    <source>
        <dbReference type="PROSITE" id="PS50893"/>
    </source>
</evidence>
<evidence type="ECO:0000313" key="10">
    <source>
        <dbReference type="EMBL" id="MEK8026062.1"/>
    </source>
</evidence>
<keyword evidence="5" id="KW-0547">Nucleotide-binding</keyword>
<dbReference type="SUPFAM" id="SSF52540">
    <property type="entry name" value="P-loop containing nucleoside triphosphate hydrolases"/>
    <property type="match status" value="2"/>
</dbReference>
<dbReference type="InterPro" id="IPR027417">
    <property type="entry name" value="P-loop_NTPase"/>
</dbReference>
<keyword evidence="2" id="KW-1003">Cell membrane</keyword>
<dbReference type="Gene3D" id="3.40.50.300">
    <property type="entry name" value="P-loop containing nucleotide triphosphate hydrolases"/>
    <property type="match status" value="2"/>
</dbReference>
<dbReference type="CDD" id="cd03216">
    <property type="entry name" value="ABC_Carb_Monos_I"/>
    <property type="match status" value="1"/>
</dbReference>
<evidence type="ECO:0000256" key="2">
    <source>
        <dbReference type="ARBA" id="ARBA00022475"/>
    </source>
</evidence>
<organism evidence="10 11">
    <name type="scientific">Pseudaquabacterium rugosum</name>
    <dbReference type="NCBI Taxonomy" id="2984194"/>
    <lineage>
        <taxon>Bacteria</taxon>
        <taxon>Pseudomonadati</taxon>
        <taxon>Pseudomonadota</taxon>
        <taxon>Betaproteobacteria</taxon>
        <taxon>Burkholderiales</taxon>
        <taxon>Sphaerotilaceae</taxon>
        <taxon>Pseudaquabacterium</taxon>
    </lineage>
</organism>
<keyword evidence="3" id="KW-0762">Sugar transport</keyword>
<dbReference type="RefSeq" id="WP_341373840.1">
    <property type="nucleotide sequence ID" value="NZ_JBBUTF010000006.1"/>
</dbReference>
<comment type="caution">
    <text evidence="10">The sequence shown here is derived from an EMBL/GenBank/DDBJ whole genome shotgun (WGS) entry which is preliminary data.</text>
</comment>
<dbReference type="InterPro" id="IPR017871">
    <property type="entry name" value="ABC_transporter-like_CS"/>
</dbReference>
<keyword evidence="11" id="KW-1185">Reference proteome</keyword>